<organism evidence="8 9">
    <name type="scientific">Francisella frigiditurris</name>
    <dbReference type="NCBI Taxonomy" id="1542390"/>
    <lineage>
        <taxon>Bacteria</taxon>
        <taxon>Pseudomonadati</taxon>
        <taxon>Pseudomonadota</taxon>
        <taxon>Gammaproteobacteria</taxon>
        <taxon>Thiotrichales</taxon>
        <taxon>Francisellaceae</taxon>
        <taxon>Francisella</taxon>
    </lineage>
</organism>
<name>A0A1J0KRC3_9GAMM</name>
<dbReference type="Gene3D" id="3.40.1190.10">
    <property type="entry name" value="Mur-like, catalytic domain"/>
    <property type="match status" value="1"/>
</dbReference>
<sequence length="394" mass="44938">MDVDVKISSIMSNQGQKCGLEDIPLILSRVNFNKKFQIITIAGTNGKGTTVAMLEELLTANNKNVISHTSPHVYEFRERICINKKPISNNLLLELLERLQELTEDYSLGYYQIAFLCCCFLSQRIPVDYLILEVGLGGRLDAANALDPDITAITNISLDHCEILGDTVEKIGIEKAAICRGKVPLFLGSSMPNSVIEYAKAAQAKIFDLRYESNQVDCFKDSYNIAMGIAQYLFSKMKISYIPRLAHIRANARYLFLKQDLKNNSYVVVDVAHNEASVRHLFKLLVEKFKDSDREIKFEAIFGILGTKDIKTILEIAKQYVYRWDVIDLQKVDDRALNINKIKEEFERQNMVWVDYHKDLSSVYMSKRDTVTVVFGSFVMAGEFLKEYEKNSSK</sequence>
<evidence type="ECO:0000259" key="7">
    <source>
        <dbReference type="Pfam" id="PF08245"/>
    </source>
</evidence>
<feature type="domain" description="Mur ligase central" evidence="7">
    <location>
        <begin position="41"/>
        <end position="183"/>
    </location>
</feature>
<keyword evidence="9" id="KW-1185">Reference proteome</keyword>
<dbReference type="InterPro" id="IPR013221">
    <property type="entry name" value="Mur_ligase_cen"/>
</dbReference>
<evidence type="ECO:0000313" key="8">
    <source>
        <dbReference type="EMBL" id="APC96251.1"/>
    </source>
</evidence>
<dbReference type="GO" id="GO:0008841">
    <property type="term" value="F:dihydrofolate synthase activity"/>
    <property type="evidence" value="ECO:0007669"/>
    <property type="project" value="TreeGrafter"/>
</dbReference>
<gene>
    <name evidence="8" type="primary">folC</name>
    <name evidence="8" type="ORF">KX01_142</name>
</gene>
<dbReference type="KEGG" id="frc:KX01_142"/>
<dbReference type="PANTHER" id="PTHR11136">
    <property type="entry name" value="FOLYLPOLYGLUTAMATE SYNTHASE-RELATED"/>
    <property type="match status" value="1"/>
</dbReference>
<dbReference type="STRING" id="1542390.KX01_142"/>
<accession>A0A1J0KRC3</accession>
<evidence type="ECO:0000256" key="3">
    <source>
        <dbReference type="ARBA" id="ARBA00022723"/>
    </source>
</evidence>
<dbReference type="UniPathway" id="UPA00077">
    <property type="reaction ID" value="UER00157"/>
</dbReference>
<dbReference type="Proteomes" id="UP000182521">
    <property type="component" value="Chromosome"/>
</dbReference>
<dbReference type="InterPro" id="IPR036565">
    <property type="entry name" value="Mur-like_cat_sf"/>
</dbReference>
<dbReference type="EMBL" id="CP009654">
    <property type="protein sequence ID" value="APC96251.1"/>
    <property type="molecule type" value="Genomic_DNA"/>
</dbReference>
<dbReference type="RefSeq" id="WP_071663171.1">
    <property type="nucleotide sequence ID" value="NZ_CP009654.1"/>
</dbReference>
<dbReference type="OrthoDB" id="9809356at2"/>
<comment type="similarity">
    <text evidence="1">Belongs to the folylpolyglutamate synthase family.</text>
</comment>
<keyword evidence="5" id="KW-0067">ATP-binding</keyword>
<dbReference type="InterPro" id="IPR001645">
    <property type="entry name" value="Folylpolyglutamate_synth"/>
</dbReference>
<dbReference type="Gene3D" id="3.90.190.20">
    <property type="entry name" value="Mur ligase, C-terminal domain"/>
    <property type="match status" value="1"/>
</dbReference>
<reference evidence="9" key="1">
    <citation type="submission" date="2014-10" db="EMBL/GenBank/DDBJ databases">
        <authorList>
            <person name="Kuske C.R."/>
            <person name="Challacombe J.F."/>
            <person name="Daligault H.E."/>
            <person name="Davenport K.W."/>
            <person name="Johnson S.L."/>
            <person name="Siddaramappa S."/>
            <person name="Petersen J.M."/>
        </authorList>
    </citation>
    <scope>NUCLEOTIDE SEQUENCE [LARGE SCALE GENOMIC DNA]</scope>
    <source>
        <strain evidence="9">CA97-1460</strain>
    </source>
</reference>
<keyword evidence="2" id="KW-0436">Ligase</keyword>
<evidence type="ECO:0000313" key="9">
    <source>
        <dbReference type="Proteomes" id="UP000182521"/>
    </source>
</evidence>
<dbReference type="NCBIfam" id="TIGR01499">
    <property type="entry name" value="folC"/>
    <property type="match status" value="1"/>
</dbReference>
<dbReference type="PANTHER" id="PTHR11136:SF0">
    <property type="entry name" value="DIHYDROFOLATE SYNTHETASE-RELATED"/>
    <property type="match status" value="1"/>
</dbReference>
<dbReference type="Pfam" id="PF08245">
    <property type="entry name" value="Mur_ligase_M"/>
    <property type="match status" value="1"/>
</dbReference>
<dbReference type="GO" id="GO:0046654">
    <property type="term" value="P:tetrahydrofolate biosynthetic process"/>
    <property type="evidence" value="ECO:0007669"/>
    <property type="project" value="UniProtKB-UniPathway"/>
</dbReference>
<keyword evidence="6" id="KW-0460">Magnesium</keyword>
<dbReference type="InterPro" id="IPR036615">
    <property type="entry name" value="Mur_ligase_C_dom_sf"/>
</dbReference>
<dbReference type="SUPFAM" id="SSF53244">
    <property type="entry name" value="MurD-like peptide ligases, peptide-binding domain"/>
    <property type="match status" value="1"/>
</dbReference>
<evidence type="ECO:0000256" key="2">
    <source>
        <dbReference type="ARBA" id="ARBA00022598"/>
    </source>
</evidence>
<dbReference type="GO" id="GO:0046872">
    <property type="term" value="F:metal ion binding"/>
    <property type="evidence" value="ECO:0007669"/>
    <property type="project" value="UniProtKB-KW"/>
</dbReference>
<protein>
    <submittedName>
        <fullName evidence="8">Bifunctional FolC family protein</fullName>
    </submittedName>
</protein>
<dbReference type="GO" id="GO:0005524">
    <property type="term" value="F:ATP binding"/>
    <property type="evidence" value="ECO:0007669"/>
    <property type="project" value="UniProtKB-KW"/>
</dbReference>
<evidence type="ECO:0000256" key="5">
    <source>
        <dbReference type="ARBA" id="ARBA00022840"/>
    </source>
</evidence>
<proteinExistence type="inferred from homology"/>
<dbReference type="GO" id="GO:0004326">
    <property type="term" value="F:tetrahydrofolylpolyglutamate synthase activity"/>
    <property type="evidence" value="ECO:0007669"/>
    <property type="project" value="InterPro"/>
</dbReference>
<dbReference type="GO" id="GO:0005737">
    <property type="term" value="C:cytoplasm"/>
    <property type="evidence" value="ECO:0007669"/>
    <property type="project" value="TreeGrafter"/>
</dbReference>
<evidence type="ECO:0000256" key="4">
    <source>
        <dbReference type="ARBA" id="ARBA00022741"/>
    </source>
</evidence>
<dbReference type="SUPFAM" id="SSF53623">
    <property type="entry name" value="MurD-like peptide ligases, catalytic domain"/>
    <property type="match status" value="1"/>
</dbReference>
<dbReference type="AlphaFoldDB" id="A0A1J0KRC3"/>
<evidence type="ECO:0000256" key="6">
    <source>
        <dbReference type="ARBA" id="ARBA00022842"/>
    </source>
</evidence>
<keyword evidence="4" id="KW-0547">Nucleotide-binding</keyword>
<keyword evidence="3" id="KW-0479">Metal-binding</keyword>
<evidence type="ECO:0000256" key="1">
    <source>
        <dbReference type="ARBA" id="ARBA00008276"/>
    </source>
</evidence>